<dbReference type="EMBL" id="AUZM01000139">
    <property type="protein sequence ID" value="ERT03986.1"/>
    <property type="molecule type" value="Genomic_DNA"/>
</dbReference>
<dbReference type="Proteomes" id="UP000017127">
    <property type="component" value="Unassembled WGS sequence"/>
</dbReference>
<sequence length="404" mass="45828">MKILMISATFPYPPTRGGTPIRTFNLLRYLSQRHPVTLVTQRSEDVSDQEVEELRQYVDQLVIFPRPHSDQTQAGTWAKIKRFGEFVLEGTPPSVRSIYSPAMQDWIDQWVNSGYCEAITCEHSVNEIFVRQAWKQQLKTVVDVHSSIYGTCRQQLETHTAEKPLRDRLNLPLLHRYEKRYCSKFSLIVATTVEDRHQLQAFNPEATFEIIPNGVDLDQFPLRTQDPGGHRLIFVGTMDYIANIDAARYFSLEIFPQLRERYGEAKLVLAGARPVPEVSELSKIPGIEVTGRVPSMAEYLHQATVCIVPMRIGFGIKNKTLEAMAAGVPVVASNSGLEGLAVDGANVPLRALRANTTEEYIAAISQLFEDAQLRQKLSENGRNLIESEYTWERVGQRYEQVLSF</sequence>
<gene>
    <name evidence="2" type="ORF">M595_6072</name>
</gene>
<proteinExistence type="predicted"/>
<evidence type="ECO:0000313" key="3">
    <source>
        <dbReference type="Proteomes" id="UP000017127"/>
    </source>
</evidence>
<reference evidence="2 3" key="1">
    <citation type="journal article" date="2013" name="Front. Microbiol.">
        <title>Comparative genomic analyses of the cyanobacterium, Lyngbya aestuarii BL J, a powerful hydrogen producer.</title>
        <authorList>
            <person name="Kothari A."/>
            <person name="Vaughn M."/>
            <person name="Garcia-Pichel F."/>
        </authorList>
    </citation>
    <scope>NUCLEOTIDE SEQUENCE [LARGE SCALE GENOMIC DNA]</scope>
    <source>
        <strain evidence="2 3">BL J</strain>
    </source>
</reference>
<dbReference type="Pfam" id="PF13692">
    <property type="entry name" value="Glyco_trans_1_4"/>
    <property type="match status" value="1"/>
</dbReference>
<dbReference type="PANTHER" id="PTHR12526:SF600">
    <property type="entry name" value="GLYCOSYL TRANSFERASE GROUP 1"/>
    <property type="match status" value="1"/>
</dbReference>
<evidence type="ECO:0000259" key="1">
    <source>
        <dbReference type="Pfam" id="PF13439"/>
    </source>
</evidence>
<comment type="caution">
    <text evidence="2">The sequence shown here is derived from an EMBL/GenBank/DDBJ whole genome shotgun (WGS) entry which is preliminary data.</text>
</comment>
<name>U7QB81_9CYAN</name>
<dbReference type="InterPro" id="IPR028098">
    <property type="entry name" value="Glyco_trans_4-like_N"/>
</dbReference>
<dbReference type="SUPFAM" id="SSF53756">
    <property type="entry name" value="UDP-Glycosyltransferase/glycogen phosphorylase"/>
    <property type="match status" value="1"/>
</dbReference>
<dbReference type="Gene3D" id="3.40.50.2000">
    <property type="entry name" value="Glycogen Phosphorylase B"/>
    <property type="match status" value="2"/>
</dbReference>
<protein>
    <submittedName>
        <fullName evidence="2">Glycosyl transferases group 1 family protein</fullName>
    </submittedName>
</protein>
<accession>U7QB81</accession>
<organism evidence="2 3">
    <name type="scientific">Lyngbya aestuarii BL J</name>
    <dbReference type="NCBI Taxonomy" id="1348334"/>
    <lineage>
        <taxon>Bacteria</taxon>
        <taxon>Bacillati</taxon>
        <taxon>Cyanobacteriota</taxon>
        <taxon>Cyanophyceae</taxon>
        <taxon>Oscillatoriophycideae</taxon>
        <taxon>Oscillatoriales</taxon>
        <taxon>Microcoleaceae</taxon>
        <taxon>Lyngbya</taxon>
    </lineage>
</organism>
<keyword evidence="3" id="KW-1185">Reference proteome</keyword>
<dbReference type="Pfam" id="PF13439">
    <property type="entry name" value="Glyco_transf_4"/>
    <property type="match status" value="1"/>
</dbReference>
<dbReference type="OrthoDB" id="9807209at2"/>
<dbReference type="AlphaFoldDB" id="U7QB81"/>
<feature type="domain" description="Glycosyltransferase subfamily 4-like N-terminal" evidence="1">
    <location>
        <begin position="17"/>
        <end position="219"/>
    </location>
</feature>
<dbReference type="RefSeq" id="WP_023069732.1">
    <property type="nucleotide sequence ID" value="NZ_AUZM01000139.1"/>
</dbReference>
<dbReference type="GO" id="GO:0016757">
    <property type="term" value="F:glycosyltransferase activity"/>
    <property type="evidence" value="ECO:0007669"/>
    <property type="project" value="TreeGrafter"/>
</dbReference>
<dbReference type="PATRIC" id="fig|1348334.3.peg.5807"/>
<keyword evidence="2" id="KW-0808">Transferase</keyword>
<evidence type="ECO:0000313" key="2">
    <source>
        <dbReference type="EMBL" id="ERT03986.1"/>
    </source>
</evidence>
<dbReference type="PANTHER" id="PTHR12526">
    <property type="entry name" value="GLYCOSYLTRANSFERASE"/>
    <property type="match status" value="1"/>
</dbReference>
<dbReference type="CDD" id="cd03801">
    <property type="entry name" value="GT4_PimA-like"/>
    <property type="match status" value="1"/>
</dbReference>